<organism evidence="1 2">
    <name type="scientific">Morus notabilis</name>
    <dbReference type="NCBI Taxonomy" id="981085"/>
    <lineage>
        <taxon>Eukaryota</taxon>
        <taxon>Viridiplantae</taxon>
        <taxon>Streptophyta</taxon>
        <taxon>Embryophyta</taxon>
        <taxon>Tracheophyta</taxon>
        <taxon>Spermatophyta</taxon>
        <taxon>Magnoliopsida</taxon>
        <taxon>eudicotyledons</taxon>
        <taxon>Gunneridae</taxon>
        <taxon>Pentapetalae</taxon>
        <taxon>rosids</taxon>
        <taxon>fabids</taxon>
        <taxon>Rosales</taxon>
        <taxon>Moraceae</taxon>
        <taxon>Moreae</taxon>
        <taxon>Morus</taxon>
    </lineage>
</organism>
<dbReference type="AlphaFoldDB" id="W9SE36"/>
<keyword evidence="2" id="KW-1185">Reference proteome</keyword>
<evidence type="ECO:0000313" key="1">
    <source>
        <dbReference type="EMBL" id="EXC24776.1"/>
    </source>
</evidence>
<evidence type="ECO:0000313" key="2">
    <source>
        <dbReference type="Proteomes" id="UP000030645"/>
    </source>
</evidence>
<name>W9SE36_9ROSA</name>
<proteinExistence type="predicted"/>
<dbReference type="Proteomes" id="UP000030645">
    <property type="component" value="Unassembled WGS sequence"/>
</dbReference>
<accession>W9SE36</accession>
<dbReference type="EMBL" id="KE346034">
    <property type="protein sequence ID" value="EXC24776.1"/>
    <property type="molecule type" value="Genomic_DNA"/>
</dbReference>
<dbReference type="PANTHER" id="PTHR34970">
    <property type="entry name" value="ABC TRANSPORTER A FAMILY PROTEIN"/>
    <property type="match status" value="1"/>
</dbReference>
<dbReference type="PANTHER" id="PTHR34970:SF5">
    <property type="entry name" value="PROTEIN, PUTATIVE-RELATED"/>
    <property type="match status" value="1"/>
</dbReference>
<dbReference type="eggNOG" id="KOG4293">
    <property type="taxonomic scope" value="Eukaryota"/>
</dbReference>
<sequence length="82" mass="9418">MLRTRLLWFTIGFSVSAATISQFVWRDLLADRYALSTDMKHKFDALEQRVLNLESVPHQNSNSSPGKLNILKLKISTVRRGE</sequence>
<reference evidence="2" key="1">
    <citation type="submission" date="2013-01" db="EMBL/GenBank/DDBJ databases">
        <title>Draft Genome Sequence of a Mulberry Tree, Morus notabilis C.K. Schneid.</title>
        <authorList>
            <person name="He N."/>
            <person name="Zhao S."/>
        </authorList>
    </citation>
    <scope>NUCLEOTIDE SEQUENCE</scope>
</reference>
<gene>
    <name evidence="1" type="ORF">L484_018490</name>
</gene>
<dbReference type="STRING" id="981085.W9SE36"/>
<protein>
    <submittedName>
        <fullName evidence="1">Uncharacterized protein</fullName>
    </submittedName>
</protein>